<reference evidence="1 2" key="1">
    <citation type="submission" date="2014-04" db="EMBL/GenBank/DDBJ databases">
        <title>Comparative genomics and transcriptomics to identify genetic mechanisms underlying the emergence of carbapenem resistant Acinetobacter baumannii (CRAb).</title>
        <authorList>
            <person name="Harris A.D."/>
            <person name="Johnson K.J."/>
            <person name="George J."/>
            <person name="Nadendla S."/>
            <person name="Daugherty S.C."/>
            <person name="Parankush S."/>
            <person name="Sadzewicz L."/>
            <person name="Tallon L."/>
            <person name="Sengamalay N."/>
            <person name="Hazen T.H."/>
            <person name="Rasko D.A."/>
        </authorList>
    </citation>
    <scope>NUCLEOTIDE SEQUENCE [LARGE SCALE GENOMIC DNA]</scope>
    <source>
        <strain evidence="1 2">21072</strain>
    </source>
</reference>
<organism evidence="1 2">
    <name type="scientific">Acinetobacter baumannii 21072</name>
    <dbReference type="NCBI Taxonomy" id="1310697"/>
    <lineage>
        <taxon>Bacteria</taxon>
        <taxon>Pseudomonadati</taxon>
        <taxon>Pseudomonadota</taxon>
        <taxon>Gammaproteobacteria</taxon>
        <taxon>Moraxellales</taxon>
        <taxon>Moraxellaceae</taxon>
        <taxon>Acinetobacter</taxon>
        <taxon>Acinetobacter calcoaceticus/baumannii complex</taxon>
    </lineage>
</organism>
<dbReference type="PATRIC" id="fig|1310697.3.peg.612"/>
<dbReference type="EMBL" id="JMOD01000007">
    <property type="protein sequence ID" value="KCY21625.1"/>
    <property type="molecule type" value="Genomic_DNA"/>
</dbReference>
<comment type="caution">
    <text evidence="1">The sequence shown here is derived from an EMBL/GenBank/DDBJ whole genome shotgun (WGS) entry which is preliminary data.</text>
</comment>
<accession>A0A062IP92</accession>
<protein>
    <submittedName>
        <fullName evidence="1">Uncharacterized protein</fullName>
    </submittedName>
</protein>
<proteinExistence type="predicted"/>
<dbReference type="AlphaFoldDB" id="A0A062IP92"/>
<name>A0A062IP92_ACIBA</name>
<gene>
    <name evidence="1" type="ORF">J596_0652</name>
</gene>
<evidence type="ECO:0000313" key="1">
    <source>
        <dbReference type="EMBL" id="KCY21625.1"/>
    </source>
</evidence>
<dbReference type="Proteomes" id="UP000027327">
    <property type="component" value="Unassembled WGS sequence"/>
</dbReference>
<dbReference type="RefSeq" id="WP_032035936.1">
    <property type="nucleotide sequence ID" value="NZ_JMOD01000007.1"/>
</dbReference>
<sequence length="66" mass="7361">MNWFDAVLKVRQVITDKHGVERPAQTINGTLDCPICNEGEVIYSISSHNGHISAQCDTANCVNWME</sequence>
<evidence type="ECO:0000313" key="2">
    <source>
        <dbReference type="Proteomes" id="UP000027327"/>
    </source>
</evidence>